<dbReference type="EMBL" id="CP031158">
    <property type="protein sequence ID" value="AXG99868.1"/>
    <property type="molecule type" value="Genomic_DNA"/>
</dbReference>
<evidence type="ECO:0000256" key="11">
    <source>
        <dbReference type="PIRSR" id="PIRSR604329-50"/>
    </source>
</evidence>
<evidence type="ECO:0000256" key="10">
    <source>
        <dbReference type="HAMAP-Rule" id="MF_01959"/>
    </source>
</evidence>
<evidence type="ECO:0000256" key="13">
    <source>
        <dbReference type="SAM" id="Phobius"/>
    </source>
</evidence>
<dbReference type="STRING" id="1288484.GCA_000348665_02064"/>
<keyword evidence="3 10" id="KW-0812">Transmembrane</keyword>
<dbReference type="KEGG" id="dwu:DVJ83_12885"/>
<evidence type="ECO:0000256" key="6">
    <source>
        <dbReference type="ARBA" id="ARBA00022968"/>
    </source>
</evidence>
<evidence type="ECO:0000313" key="15">
    <source>
        <dbReference type="Proteomes" id="UP000253744"/>
    </source>
</evidence>
<feature type="topological domain" description="Cytoplasmic" evidence="10">
    <location>
        <begin position="1"/>
        <end position="23"/>
    </location>
</feature>
<dbReference type="NCBIfam" id="NF009727">
    <property type="entry name" value="PRK13254.1-1"/>
    <property type="match status" value="1"/>
</dbReference>
<gene>
    <name evidence="10" type="primary">ccmE</name>
    <name evidence="10" type="synonym">cycJ</name>
    <name evidence="14" type="ORF">DVJ83_12885</name>
</gene>
<keyword evidence="5 10" id="KW-0201">Cytochrome c-type biogenesis</keyword>
<dbReference type="InterPro" id="IPR012340">
    <property type="entry name" value="NA-bd_OB-fold"/>
</dbReference>
<keyword evidence="4 10" id="KW-0479">Metal-binding</keyword>
<proteinExistence type="inferred from homology"/>
<evidence type="ECO:0000256" key="2">
    <source>
        <dbReference type="ARBA" id="ARBA00022617"/>
    </source>
</evidence>
<feature type="region of interest" description="Disordered" evidence="12">
    <location>
        <begin position="139"/>
        <end position="173"/>
    </location>
</feature>
<feature type="topological domain" description="Extracellular" evidence="10">
    <location>
        <begin position="45"/>
        <end position="173"/>
    </location>
</feature>
<sequence length="173" mass="18674">MTTTPTGLPGTPLPPARKKERNRLPLLLAGAGVLGLIGYMVLGNANNNLVYYVLPSEYQQSAAKFAGKTLRMGGLAKDVVYNRDTLALKFNMTDGQTSYPVQYQGAVPDLFRNDAVVVMEGQMQQGVFHGKSLLVKHSEEYKAEDGPGTGSAGQGQYSPDDLKKILNDQSARP</sequence>
<evidence type="ECO:0000256" key="7">
    <source>
        <dbReference type="ARBA" id="ARBA00022989"/>
    </source>
</evidence>
<accession>A0A345IJJ6</accession>
<comment type="subcellular location">
    <subcellularLocation>
        <location evidence="10">Cell membrane</location>
        <topology evidence="10">Single-pass type II membrane protein</topology>
    </subcellularLocation>
    <subcellularLocation>
        <location evidence="1">Membrane</location>
    </subcellularLocation>
</comment>
<evidence type="ECO:0000256" key="5">
    <source>
        <dbReference type="ARBA" id="ARBA00022748"/>
    </source>
</evidence>
<dbReference type="AlphaFoldDB" id="A0A345IJJ6"/>
<dbReference type="GO" id="GO:0005886">
    <property type="term" value="C:plasma membrane"/>
    <property type="evidence" value="ECO:0007669"/>
    <property type="project" value="UniProtKB-SubCell"/>
</dbReference>
<dbReference type="HAMAP" id="MF_01959">
    <property type="entry name" value="CcmE"/>
    <property type="match status" value="1"/>
</dbReference>
<feature type="transmembrane region" description="Helical" evidence="13">
    <location>
        <begin position="24"/>
        <end position="42"/>
    </location>
</feature>
<dbReference type="RefSeq" id="WP_114672610.1">
    <property type="nucleotide sequence ID" value="NZ_CALTYN010000031.1"/>
</dbReference>
<dbReference type="Pfam" id="PF03100">
    <property type="entry name" value="CcmE"/>
    <property type="match status" value="1"/>
</dbReference>
<dbReference type="GO" id="GO:0017004">
    <property type="term" value="P:cytochrome complex assembly"/>
    <property type="evidence" value="ECO:0007669"/>
    <property type="project" value="UniProtKB-KW"/>
</dbReference>
<name>A0A345IJJ6_9DEIO</name>
<keyword evidence="6 10" id="KW-0735">Signal-anchor</keyword>
<keyword evidence="7 10" id="KW-1133">Transmembrane helix</keyword>
<feature type="binding site" description="axial binding residue" evidence="10 11">
    <location>
        <position position="141"/>
    </location>
    <ligand>
        <name>heme</name>
        <dbReference type="ChEBI" id="CHEBI:30413"/>
    </ligand>
    <ligandPart>
        <name>Fe</name>
        <dbReference type="ChEBI" id="CHEBI:18248"/>
    </ligandPart>
</feature>
<evidence type="ECO:0000313" key="14">
    <source>
        <dbReference type="EMBL" id="AXG99868.1"/>
    </source>
</evidence>
<dbReference type="Proteomes" id="UP000253744">
    <property type="component" value="Chromosome"/>
</dbReference>
<comment type="similarity">
    <text evidence="10">Belongs to the CcmE/CycJ family.</text>
</comment>
<comment type="function">
    <text evidence="10">Heme chaperone required for the biogenesis of c-type cytochromes. Transiently binds heme delivered by CcmC and transfers the heme to apo-cytochromes in a process facilitated by CcmF and CcmH.</text>
</comment>
<feature type="binding site" description="covalent" evidence="10 11">
    <location>
        <position position="137"/>
    </location>
    <ligand>
        <name>heme</name>
        <dbReference type="ChEBI" id="CHEBI:30413"/>
    </ligand>
</feature>
<dbReference type="GO" id="GO:0017003">
    <property type="term" value="P:protein-heme linkage"/>
    <property type="evidence" value="ECO:0007669"/>
    <property type="project" value="UniProtKB-UniRule"/>
</dbReference>
<dbReference type="GO" id="GO:0020037">
    <property type="term" value="F:heme binding"/>
    <property type="evidence" value="ECO:0007669"/>
    <property type="project" value="InterPro"/>
</dbReference>
<organism evidence="14 15">
    <name type="scientific">Deinococcus wulumuqiensis</name>
    <dbReference type="NCBI Taxonomy" id="980427"/>
    <lineage>
        <taxon>Bacteria</taxon>
        <taxon>Thermotogati</taxon>
        <taxon>Deinococcota</taxon>
        <taxon>Deinococci</taxon>
        <taxon>Deinococcales</taxon>
        <taxon>Deinococcaceae</taxon>
        <taxon>Deinococcus</taxon>
    </lineage>
</organism>
<dbReference type="InterPro" id="IPR036127">
    <property type="entry name" value="CcmE-like_sf"/>
</dbReference>
<evidence type="ECO:0000256" key="4">
    <source>
        <dbReference type="ARBA" id="ARBA00022723"/>
    </source>
</evidence>
<dbReference type="Gene3D" id="2.40.50.140">
    <property type="entry name" value="Nucleic acid-binding proteins"/>
    <property type="match status" value="1"/>
</dbReference>
<keyword evidence="2 10" id="KW-0349">Heme</keyword>
<dbReference type="InterPro" id="IPR004329">
    <property type="entry name" value="CcmE"/>
</dbReference>
<keyword evidence="8 10" id="KW-0408">Iron</keyword>
<evidence type="ECO:0000256" key="8">
    <source>
        <dbReference type="ARBA" id="ARBA00023004"/>
    </source>
</evidence>
<evidence type="ECO:0000256" key="9">
    <source>
        <dbReference type="ARBA" id="ARBA00023136"/>
    </source>
</evidence>
<dbReference type="PANTHER" id="PTHR34128">
    <property type="entry name" value="CYTOCHROME C-TYPE BIOGENESIS PROTEIN CCME HOMOLOG, MITOCHONDRIAL"/>
    <property type="match status" value="1"/>
</dbReference>
<dbReference type="GO" id="GO:0046872">
    <property type="term" value="F:metal ion binding"/>
    <property type="evidence" value="ECO:0007669"/>
    <property type="project" value="UniProtKB-KW"/>
</dbReference>
<keyword evidence="9 10" id="KW-0472">Membrane</keyword>
<reference evidence="14 15" key="1">
    <citation type="submission" date="2018-07" db="EMBL/GenBank/DDBJ databases">
        <title>Complete Genome and Methylome Analysis of Deinococcus wulumuqiensis NEB 479.</title>
        <authorList>
            <person name="Fomenkov A."/>
            <person name="Luyten Y."/>
            <person name="Vincze T."/>
            <person name="Anton B.P."/>
            <person name="Clark T."/>
            <person name="Roberts R.J."/>
            <person name="Morgan R.D."/>
        </authorList>
    </citation>
    <scope>NUCLEOTIDE SEQUENCE [LARGE SCALE GENOMIC DNA]</scope>
    <source>
        <strain evidence="14 15">NEB 479</strain>
    </source>
</reference>
<evidence type="ECO:0000256" key="12">
    <source>
        <dbReference type="SAM" id="MobiDB-lite"/>
    </source>
</evidence>
<protein>
    <recommendedName>
        <fullName evidence="10">Cytochrome c-type biogenesis protein CcmE</fullName>
    </recommendedName>
    <alternativeName>
        <fullName evidence="10">Cytochrome c maturation protein E</fullName>
    </alternativeName>
    <alternativeName>
        <fullName evidence="10">Heme chaperone CcmE</fullName>
    </alternativeName>
</protein>
<dbReference type="PANTHER" id="PTHR34128:SF2">
    <property type="entry name" value="CYTOCHROME C-TYPE BIOGENESIS PROTEIN CCME HOMOLOG, MITOCHONDRIAL"/>
    <property type="match status" value="1"/>
</dbReference>
<evidence type="ECO:0000256" key="1">
    <source>
        <dbReference type="ARBA" id="ARBA00004370"/>
    </source>
</evidence>
<keyword evidence="10" id="KW-1003">Cell membrane</keyword>
<dbReference type="SUPFAM" id="SSF82093">
    <property type="entry name" value="Heme chaperone CcmE"/>
    <property type="match status" value="1"/>
</dbReference>
<evidence type="ECO:0000256" key="3">
    <source>
        <dbReference type="ARBA" id="ARBA00022692"/>
    </source>
</evidence>